<dbReference type="Proteomes" id="UP000398389">
    <property type="component" value="Unassembled WGS sequence"/>
</dbReference>
<dbReference type="GeneID" id="43580109"/>
<accession>A0A5E8BB43</accession>
<sequence>MSKLLWSFSVCNPQIKHEEPGDTVPLQPQRVSRFAASRHAQFKLPGENAGITTVFQVYAHGISPDNNNMITDYVEEIERLIESADYDVTLVAATSDGRMFSTNVKQHNIGYFLAEGFAETEKTYRQAELADSLVQVLFGTQSLRPPPVWLTTRVNGDSGSSGMLVLEIRRGYRARGAAHWSAYEAMLLGEIPLHAMNRGGSESTNTVHNMLIQGTAQLMGAKTQILKQKEHERQLEVQLEEFLQSKALEEADLLEKMLMLLNKKKEKLEQLREGVDIPDDDDAALYDFYAKVGEYSVFDTEGRMKEGGVVPIRPEVLQLASQPVGNNEGVGTSQALVSISPMGSPAPRALESELGSEPIAAPLSETLFGLPTKKELPEKHVLDLHRQDNGRSDSMEDATATLEASLAELNAPEAPWRRFIRRRKEQQEVEGGDGSEGSVVNDSAANQGDREQEPEQIMAENDESTDESTDTSHDSEDDRDEEMMVHKSSVTLAAAHSEKTVITDNFDDGSETD</sequence>
<protein>
    <submittedName>
        <fullName evidence="2">Uncharacterized protein</fullName>
    </submittedName>
</protein>
<name>A0A5E8BB43_9ASCO</name>
<dbReference type="AlphaFoldDB" id="A0A5E8BB43"/>
<dbReference type="RefSeq" id="XP_031851900.1">
    <property type="nucleotide sequence ID" value="XM_031996009.1"/>
</dbReference>
<proteinExistence type="predicted"/>
<organism evidence="2 3">
    <name type="scientific">Magnusiomyces paraingens</name>
    <dbReference type="NCBI Taxonomy" id="2606893"/>
    <lineage>
        <taxon>Eukaryota</taxon>
        <taxon>Fungi</taxon>
        <taxon>Dikarya</taxon>
        <taxon>Ascomycota</taxon>
        <taxon>Saccharomycotina</taxon>
        <taxon>Dipodascomycetes</taxon>
        <taxon>Dipodascales</taxon>
        <taxon>Dipodascaceae</taxon>
        <taxon>Magnusiomyces</taxon>
    </lineage>
</organism>
<evidence type="ECO:0000313" key="3">
    <source>
        <dbReference type="Proteomes" id="UP000398389"/>
    </source>
</evidence>
<evidence type="ECO:0000313" key="2">
    <source>
        <dbReference type="EMBL" id="VVT46584.1"/>
    </source>
</evidence>
<reference evidence="2 3" key="1">
    <citation type="submission" date="2019-09" db="EMBL/GenBank/DDBJ databases">
        <authorList>
            <person name="Brejova B."/>
        </authorList>
    </citation>
    <scope>NUCLEOTIDE SEQUENCE [LARGE SCALE GENOMIC DNA]</scope>
</reference>
<feature type="region of interest" description="Disordered" evidence="1">
    <location>
        <begin position="424"/>
        <end position="513"/>
    </location>
</feature>
<gene>
    <name evidence="2" type="ORF">SAPINGB_P001286</name>
</gene>
<evidence type="ECO:0000256" key="1">
    <source>
        <dbReference type="SAM" id="MobiDB-lite"/>
    </source>
</evidence>
<dbReference type="EMBL" id="CABVLU010000001">
    <property type="protein sequence ID" value="VVT46584.1"/>
    <property type="molecule type" value="Genomic_DNA"/>
</dbReference>
<dbReference type="SUPFAM" id="SSF58022">
    <property type="entry name" value="XRCC4, C-terminal oligomerization domain"/>
    <property type="match status" value="1"/>
</dbReference>
<keyword evidence="3" id="KW-1185">Reference proteome</keyword>
<feature type="compositionally biased region" description="Acidic residues" evidence="1">
    <location>
        <begin position="460"/>
        <end position="469"/>
    </location>
</feature>